<evidence type="ECO:0000313" key="2">
    <source>
        <dbReference type="Proteomes" id="UP000184758"/>
    </source>
</evidence>
<dbReference type="STRING" id="28230.SAMN05878443_0972"/>
<dbReference type="Proteomes" id="UP000184758">
    <property type="component" value="Unassembled WGS sequence"/>
</dbReference>
<dbReference type="EMBL" id="FSRN01000001">
    <property type="protein sequence ID" value="SIO01510.1"/>
    <property type="molecule type" value="Genomic_DNA"/>
</dbReference>
<name>A0A1N6G1Z7_9LACT</name>
<keyword evidence="2" id="KW-1185">Reference proteome</keyword>
<reference evidence="2" key="1">
    <citation type="submission" date="2016-11" db="EMBL/GenBank/DDBJ databases">
        <authorList>
            <person name="Varghese N."/>
            <person name="Submissions S."/>
        </authorList>
    </citation>
    <scope>NUCLEOTIDE SEQUENCE [LARGE SCALE GENOMIC DNA]</scope>
    <source>
        <strain evidence="2">313</strain>
    </source>
</reference>
<accession>A0A1N6G1Z7</accession>
<gene>
    <name evidence="1" type="ORF">SAMN05878443_0972</name>
</gene>
<protein>
    <submittedName>
        <fullName evidence="1">Uncharacterized protein</fullName>
    </submittedName>
</protein>
<dbReference type="AlphaFoldDB" id="A0A1N6G1Z7"/>
<sequence length="38" mass="4805">MKLYIKEKRFSWRNQLIVQDEQNELVYKIVDCKIKLYK</sequence>
<proteinExistence type="predicted"/>
<evidence type="ECO:0000313" key="1">
    <source>
        <dbReference type="EMBL" id="SIO01510.1"/>
    </source>
</evidence>
<organism evidence="1 2">
    <name type="scientific">Carnobacterium alterfunditum</name>
    <dbReference type="NCBI Taxonomy" id="28230"/>
    <lineage>
        <taxon>Bacteria</taxon>
        <taxon>Bacillati</taxon>
        <taxon>Bacillota</taxon>
        <taxon>Bacilli</taxon>
        <taxon>Lactobacillales</taxon>
        <taxon>Carnobacteriaceae</taxon>
        <taxon>Carnobacterium</taxon>
    </lineage>
</organism>